<feature type="chain" id="PRO_5032360265" evidence="6">
    <location>
        <begin position="20"/>
        <end position="475"/>
    </location>
</feature>
<name>A0A847S7P1_9BACT</name>
<dbReference type="PROSITE" id="PS51257">
    <property type="entry name" value="PROKAR_LIPOPROTEIN"/>
    <property type="match status" value="1"/>
</dbReference>
<keyword evidence="10" id="KW-1185">Reference proteome</keyword>
<evidence type="ECO:0000259" key="7">
    <source>
        <dbReference type="Pfam" id="PF07980"/>
    </source>
</evidence>
<dbReference type="InterPro" id="IPR012944">
    <property type="entry name" value="SusD_RagB_dom"/>
</dbReference>
<dbReference type="GO" id="GO:0009279">
    <property type="term" value="C:cell outer membrane"/>
    <property type="evidence" value="ECO:0007669"/>
    <property type="project" value="UniProtKB-SubCell"/>
</dbReference>
<comment type="caution">
    <text evidence="9">The sequence shown here is derived from an EMBL/GenBank/DDBJ whole genome shotgun (WGS) entry which is preliminary data.</text>
</comment>
<dbReference type="Proteomes" id="UP000552864">
    <property type="component" value="Unassembled WGS sequence"/>
</dbReference>
<evidence type="ECO:0000256" key="3">
    <source>
        <dbReference type="ARBA" id="ARBA00022729"/>
    </source>
</evidence>
<feature type="domain" description="SusD-like N-terminal" evidence="8">
    <location>
        <begin position="76"/>
        <end position="238"/>
    </location>
</feature>
<evidence type="ECO:0000256" key="4">
    <source>
        <dbReference type="ARBA" id="ARBA00023136"/>
    </source>
</evidence>
<keyword evidence="3 6" id="KW-0732">Signal</keyword>
<keyword evidence="4" id="KW-0472">Membrane</keyword>
<sequence>MKYSKLSIFAVAAAGLFSACTKLDQNPQSSLNGNDAVTEGNARILANGIYTRMEELEYYGRDFLIVTDLGGNDMKITSQNSNRFITEFQMNYTPLLAPQTNTFLNAYRVVNQANVLIDKLPETATTATIKGEAYFLRALADFDLARRYTRPYTGLDVNGAKINPTDANSGITLVTKSTDAPATFKPGRSTLAETYAAIIADLKVAQQKAPDGLTTDAKANVFNATKDAATALLSRAYLYRGDWQLAIDEASKLINSNKYALYAPTEVANTFNADAAGSEDIFSLRFLTPNGRGSNNFGYMYVPSKLGGYGDIRLTDGFMALLDPKDVRKGFTQTLDGSNYLMKFSGNKAQGQVGLVNVKVLRISEVLLNRAEAYAELGNLQQATDDVNLLRAKRGLDPFTDVSNIKAEIVKQRRIELVGEGFGMTDLFRKGGERNIVDANALSTRKTDAKDFRVAFPIPQAEMDANPNMVQNPKY</sequence>
<keyword evidence="5" id="KW-0998">Cell outer membrane</keyword>
<dbReference type="Gene3D" id="1.25.40.390">
    <property type="match status" value="1"/>
</dbReference>
<feature type="signal peptide" evidence="6">
    <location>
        <begin position="1"/>
        <end position="19"/>
    </location>
</feature>
<evidence type="ECO:0000256" key="1">
    <source>
        <dbReference type="ARBA" id="ARBA00004442"/>
    </source>
</evidence>
<organism evidence="9 10">
    <name type="scientific">Chitinophaga eiseniae</name>
    <dbReference type="NCBI Taxonomy" id="634771"/>
    <lineage>
        <taxon>Bacteria</taxon>
        <taxon>Pseudomonadati</taxon>
        <taxon>Bacteroidota</taxon>
        <taxon>Chitinophagia</taxon>
        <taxon>Chitinophagales</taxon>
        <taxon>Chitinophagaceae</taxon>
        <taxon>Chitinophaga</taxon>
    </lineage>
</organism>
<dbReference type="SUPFAM" id="SSF48452">
    <property type="entry name" value="TPR-like"/>
    <property type="match status" value="1"/>
</dbReference>
<evidence type="ECO:0000259" key="8">
    <source>
        <dbReference type="Pfam" id="PF14322"/>
    </source>
</evidence>
<evidence type="ECO:0000313" key="10">
    <source>
        <dbReference type="Proteomes" id="UP000552864"/>
    </source>
</evidence>
<feature type="domain" description="RagB/SusD" evidence="7">
    <location>
        <begin position="345"/>
        <end position="475"/>
    </location>
</feature>
<dbReference type="InterPro" id="IPR011990">
    <property type="entry name" value="TPR-like_helical_dom_sf"/>
</dbReference>
<evidence type="ECO:0000256" key="5">
    <source>
        <dbReference type="ARBA" id="ARBA00023237"/>
    </source>
</evidence>
<evidence type="ECO:0000256" key="2">
    <source>
        <dbReference type="ARBA" id="ARBA00006275"/>
    </source>
</evidence>
<evidence type="ECO:0000256" key="6">
    <source>
        <dbReference type="SAM" id="SignalP"/>
    </source>
</evidence>
<dbReference type="CDD" id="cd08977">
    <property type="entry name" value="SusD"/>
    <property type="match status" value="1"/>
</dbReference>
<dbReference type="EMBL" id="JABAHZ010000002">
    <property type="protein sequence ID" value="NLR79250.1"/>
    <property type="molecule type" value="Genomic_DNA"/>
</dbReference>
<dbReference type="RefSeq" id="WP_168738572.1">
    <property type="nucleotide sequence ID" value="NZ_JABAHZ010000002.1"/>
</dbReference>
<protein>
    <submittedName>
        <fullName evidence="9">RagB/SusD family nutrient uptake outer membrane protein</fullName>
    </submittedName>
</protein>
<dbReference type="AlphaFoldDB" id="A0A847S7P1"/>
<reference evidence="9 10" key="1">
    <citation type="submission" date="2020-04" db="EMBL/GenBank/DDBJ databases">
        <authorList>
            <person name="Yin C."/>
        </authorList>
    </citation>
    <scope>NUCLEOTIDE SEQUENCE [LARGE SCALE GENOMIC DNA]</scope>
    <source>
        <strain evidence="9 10">Ak56</strain>
    </source>
</reference>
<comment type="subcellular location">
    <subcellularLocation>
        <location evidence="1">Cell outer membrane</location>
    </subcellularLocation>
</comment>
<proteinExistence type="inferred from homology"/>
<accession>A0A847S7P1</accession>
<comment type="similarity">
    <text evidence="2">Belongs to the SusD family.</text>
</comment>
<evidence type="ECO:0000313" key="9">
    <source>
        <dbReference type="EMBL" id="NLR79250.1"/>
    </source>
</evidence>
<dbReference type="Pfam" id="PF14322">
    <property type="entry name" value="SusD-like_3"/>
    <property type="match status" value="1"/>
</dbReference>
<gene>
    <name evidence="9" type="ORF">HGH91_11475</name>
</gene>
<dbReference type="Pfam" id="PF07980">
    <property type="entry name" value="SusD_RagB"/>
    <property type="match status" value="1"/>
</dbReference>
<dbReference type="InterPro" id="IPR033985">
    <property type="entry name" value="SusD-like_N"/>
</dbReference>